<evidence type="ECO:0000313" key="2">
    <source>
        <dbReference type="Proteomes" id="UP000070444"/>
    </source>
</evidence>
<dbReference type="InterPro" id="IPR029058">
    <property type="entry name" value="AB_hydrolase_fold"/>
</dbReference>
<protein>
    <recommendedName>
        <fullName evidence="3">Alpha/beta-hydrolase</fullName>
    </recommendedName>
</protein>
<dbReference type="AlphaFoldDB" id="A0A137PI44"/>
<accession>A0A137PI44</accession>
<proteinExistence type="predicted"/>
<sequence length="395" mass="45088">MNSNNVAKYFANPHSNNMELDSKLKLIPQMEGKCLITRENRRPHKVWLSYKIFGQGRNRVFLIPSSDLDELNLVKLIEYFGSSHQYQLCIYHSIYDSLNSLQVEFDQERINSLAWDYFGLLNFLGWSRCINLVGISSGCLIADRMGVLDPLRFSSLSLINHIPSNLSSFESNKMKKLNPSRPNFKEWSQKFNLGSWSKQLSSNNTSNKRNSKFIKLMHSATPIEDINASQVTIQSNLNPIIDIYGMCIDGMSKRRLKLFSSLESLNLCQKLDVNCNEEGYSDEYILLKGCDDLNLLTDPDSLNYILNAQFDNLPLDEYVKVPLISLGPKKWTLSYDETDKLKSSDTKSKKPSHKRNLSNTILRKRLSVFNIIPGFGGNSGNNSNNLKPLEKGQVY</sequence>
<organism evidence="1 2">
    <name type="scientific">Conidiobolus coronatus (strain ATCC 28846 / CBS 209.66 / NRRL 28638)</name>
    <name type="common">Delacroixia coronata</name>
    <dbReference type="NCBI Taxonomy" id="796925"/>
    <lineage>
        <taxon>Eukaryota</taxon>
        <taxon>Fungi</taxon>
        <taxon>Fungi incertae sedis</taxon>
        <taxon>Zoopagomycota</taxon>
        <taxon>Entomophthoromycotina</taxon>
        <taxon>Entomophthoromycetes</taxon>
        <taxon>Entomophthorales</taxon>
        <taxon>Ancylistaceae</taxon>
        <taxon>Conidiobolus</taxon>
    </lineage>
</organism>
<reference evidence="1 2" key="1">
    <citation type="journal article" date="2015" name="Genome Biol. Evol.">
        <title>Phylogenomic analyses indicate that early fungi evolved digesting cell walls of algal ancestors of land plants.</title>
        <authorList>
            <person name="Chang Y."/>
            <person name="Wang S."/>
            <person name="Sekimoto S."/>
            <person name="Aerts A.L."/>
            <person name="Choi C."/>
            <person name="Clum A."/>
            <person name="LaButti K.M."/>
            <person name="Lindquist E.A."/>
            <person name="Yee Ngan C."/>
            <person name="Ohm R.A."/>
            <person name="Salamov A.A."/>
            <person name="Grigoriev I.V."/>
            <person name="Spatafora J.W."/>
            <person name="Berbee M.L."/>
        </authorList>
    </citation>
    <scope>NUCLEOTIDE SEQUENCE [LARGE SCALE GENOMIC DNA]</scope>
    <source>
        <strain evidence="1 2">NRRL 28638</strain>
    </source>
</reference>
<gene>
    <name evidence="1" type="ORF">CONCODRAFT_67312</name>
</gene>
<keyword evidence="2" id="KW-1185">Reference proteome</keyword>
<name>A0A137PI44_CONC2</name>
<evidence type="ECO:0000313" key="1">
    <source>
        <dbReference type="EMBL" id="KXN74645.1"/>
    </source>
</evidence>
<dbReference type="Proteomes" id="UP000070444">
    <property type="component" value="Unassembled WGS sequence"/>
</dbReference>
<dbReference type="OrthoDB" id="19657at2759"/>
<dbReference type="SUPFAM" id="SSF53474">
    <property type="entry name" value="alpha/beta-Hydrolases"/>
    <property type="match status" value="1"/>
</dbReference>
<dbReference type="EMBL" id="KQ964421">
    <property type="protein sequence ID" value="KXN74645.1"/>
    <property type="molecule type" value="Genomic_DNA"/>
</dbReference>
<evidence type="ECO:0008006" key="3">
    <source>
        <dbReference type="Google" id="ProtNLM"/>
    </source>
</evidence>
<dbReference type="Gene3D" id="3.40.50.1820">
    <property type="entry name" value="alpha/beta hydrolase"/>
    <property type="match status" value="1"/>
</dbReference>